<evidence type="ECO:0000313" key="4">
    <source>
        <dbReference type="Proteomes" id="UP000799539"/>
    </source>
</evidence>
<dbReference type="Proteomes" id="UP000799539">
    <property type="component" value="Unassembled WGS sequence"/>
</dbReference>
<proteinExistence type="predicted"/>
<keyword evidence="2" id="KW-0732">Signal</keyword>
<organism evidence="3 4">
    <name type="scientific">Cercospora zeae-maydis SCOH1-5</name>
    <dbReference type="NCBI Taxonomy" id="717836"/>
    <lineage>
        <taxon>Eukaryota</taxon>
        <taxon>Fungi</taxon>
        <taxon>Dikarya</taxon>
        <taxon>Ascomycota</taxon>
        <taxon>Pezizomycotina</taxon>
        <taxon>Dothideomycetes</taxon>
        <taxon>Dothideomycetidae</taxon>
        <taxon>Mycosphaerellales</taxon>
        <taxon>Mycosphaerellaceae</taxon>
        <taxon>Cercospora</taxon>
    </lineage>
</organism>
<name>A0A6A6FK91_9PEZI</name>
<gene>
    <name evidence="3" type="ORF">CERZMDRAFT_95887</name>
</gene>
<reference evidence="3" key="1">
    <citation type="journal article" date="2020" name="Stud. Mycol.">
        <title>101 Dothideomycetes genomes: a test case for predicting lifestyles and emergence of pathogens.</title>
        <authorList>
            <person name="Haridas S."/>
            <person name="Albert R."/>
            <person name="Binder M."/>
            <person name="Bloem J."/>
            <person name="Labutti K."/>
            <person name="Salamov A."/>
            <person name="Andreopoulos B."/>
            <person name="Baker S."/>
            <person name="Barry K."/>
            <person name="Bills G."/>
            <person name="Bluhm B."/>
            <person name="Cannon C."/>
            <person name="Castanera R."/>
            <person name="Culley D."/>
            <person name="Daum C."/>
            <person name="Ezra D."/>
            <person name="Gonzalez J."/>
            <person name="Henrissat B."/>
            <person name="Kuo A."/>
            <person name="Liang C."/>
            <person name="Lipzen A."/>
            <person name="Lutzoni F."/>
            <person name="Magnuson J."/>
            <person name="Mondo S."/>
            <person name="Nolan M."/>
            <person name="Ohm R."/>
            <person name="Pangilinan J."/>
            <person name="Park H.-J."/>
            <person name="Ramirez L."/>
            <person name="Alfaro M."/>
            <person name="Sun H."/>
            <person name="Tritt A."/>
            <person name="Yoshinaga Y."/>
            <person name="Zwiers L.-H."/>
            <person name="Turgeon B."/>
            <person name="Goodwin S."/>
            <person name="Spatafora J."/>
            <person name="Crous P."/>
            <person name="Grigoriev I."/>
        </authorList>
    </citation>
    <scope>NUCLEOTIDE SEQUENCE</scope>
    <source>
        <strain evidence="3">SCOH1-5</strain>
    </source>
</reference>
<feature type="chain" id="PRO_5025386679" evidence="2">
    <location>
        <begin position="16"/>
        <end position="119"/>
    </location>
</feature>
<dbReference type="EMBL" id="ML992669">
    <property type="protein sequence ID" value="KAF2213857.1"/>
    <property type="molecule type" value="Genomic_DNA"/>
</dbReference>
<feature type="region of interest" description="Disordered" evidence="1">
    <location>
        <begin position="94"/>
        <end position="119"/>
    </location>
</feature>
<dbReference type="AlphaFoldDB" id="A0A6A6FK91"/>
<sequence>MFKTLLLATVARAGAAHVPAPASDLIARNKYSQSHPLLNSQQEALWQQGQAVDNGVLLFAAQAETKVIATITKPAEIVTSTISCAAPTTALVINDEPTDGKNETLKPEGNAKREANAPK</sequence>
<feature type="signal peptide" evidence="2">
    <location>
        <begin position="1"/>
        <end position="15"/>
    </location>
</feature>
<protein>
    <submittedName>
        <fullName evidence="3">Uncharacterized protein</fullName>
    </submittedName>
</protein>
<evidence type="ECO:0000256" key="1">
    <source>
        <dbReference type="SAM" id="MobiDB-lite"/>
    </source>
</evidence>
<feature type="compositionally biased region" description="Basic and acidic residues" evidence="1">
    <location>
        <begin position="98"/>
        <end position="119"/>
    </location>
</feature>
<evidence type="ECO:0000313" key="3">
    <source>
        <dbReference type="EMBL" id="KAF2213857.1"/>
    </source>
</evidence>
<evidence type="ECO:0000256" key="2">
    <source>
        <dbReference type="SAM" id="SignalP"/>
    </source>
</evidence>
<keyword evidence="4" id="KW-1185">Reference proteome</keyword>
<accession>A0A6A6FK91</accession>